<dbReference type="EMBL" id="CP108473">
    <property type="protein sequence ID" value="WUS24628.1"/>
    <property type="molecule type" value="Genomic_DNA"/>
</dbReference>
<evidence type="ECO:0000256" key="1">
    <source>
        <dbReference type="SAM" id="Phobius"/>
    </source>
</evidence>
<keyword evidence="1" id="KW-1133">Transmembrane helix</keyword>
<keyword evidence="1" id="KW-0812">Transmembrane</keyword>
<gene>
    <name evidence="2" type="ORF">OG727_21405</name>
</gene>
<evidence type="ECO:0000313" key="2">
    <source>
        <dbReference type="EMBL" id="WUS24628.1"/>
    </source>
</evidence>
<name>A0ABZ1VQU9_9ACTN</name>
<reference evidence="2" key="1">
    <citation type="submission" date="2022-10" db="EMBL/GenBank/DDBJ databases">
        <title>The complete genomes of actinobacterial strains from the NBC collection.</title>
        <authorList>
            <person name="Joergensen T.S."/>
            <person name="Alvarez Arevalo M."/>
            <person name="Sterndorff E.B."/>
            <person name="Faurdal D."/>
            <person name="Vuksanovic O."/>
            <person name="Mourched A.-S."/>
            <person name="Charusanti P."/>
            <person name="Shaw S."/>
            <person name="Blin K."/>
            <person name="Weber T."/>
        </authorList>
    </citation>
    <scope>NUCLEOTIDE SEQUENCE</scope>
    <source>
        <strain evidence="2">NBC_01256</strain>
    </source>
</reference>
<sequence>MARPDSEDEDRSRRWFPNWEQVAKIVAAIGAIAGCIAQFKR</sequence>
<dbReference type="RefSeq" id="WP_329128343.1">
    <property type="nucleotide sequence ID" value="NZ_CP108473.1"/>
</dbReference>
<keyword evidence="1" id="KW-0472">Membrane</keyword>
<feature type="transmembrane region" description="Helical" evidence="1">
    <location>
        <begin position="21"/>
        <end position="39"/>
    </location>
</feature>
<dbReference type="Proteomes" id="UP001432292">
    <property type="component" value="Chromosome"/>
</dbReference>
<protein>
    <submittedName>
        <fullName evidence="2">Uncharacterized protein</fullName>
    </submittedName>
</protein>
<accession>A0ABZ1VQU9</accession>
<organism evidence="2 3">
    <name type="scientific">Streptomyces caniferus</name>
    <dbReference type="NCBI Taxonomy" id="285557"/>
    <lineage>
        <taxon>Bacteria</taxon>
        <taxon>Bacillati</taxon>
        <taxon>Actinomycetota</taxon>
        <taxon>Actinomycetes</taxon>
        <taxon>Kitasatosporales</taxon>
        <taxon>Streptomycetaceae</taxon>
        <taxon>Streptomyces</taxon>
    </lineage>
</organism>
<proteinExistence type="predicted"/>
<evidence type="ECO:0000313" key="3">
    <source>
        <dbReference type="Proteomes" id="UP001432292"/>
    </source>
</evidence>
<keyword evidence="3" id="KW-1185">Reference proteome</keyword>
<dbReference type="PROSITE" id="PS51257">
    <property type="entry name" value="PROKAR_LIPOPROTEIN"/>
    <property type="match status" value="1"/>
</dbReference>